<dbReference type="InterPro" id="IPR027413">
    <property type="entry name" value="GROEL-like_equatorial_sf"/>
</dbReference>
<reference evidence="5" key="1">
    <citation type="journal article" date="2012" name="Science">
        <title>The Paleozoic origin of enzymatic lignin decomposition reconstructed from 31 fungal genomes.</title>
        <authorList>
            <person name="Floudas D."/>
            <person name="Binder M."/>
            <person name="Riley R."/>
            <person name="Barry K."/>
            <person name="Blanchette R.A."/>
            <person name="Henrissat B."/>
            <person name="Martinez A.T."/>
            <person name="Otillar R."/>
            <person name="Spatafora J.W."/>
            <person name="Yadav J.S."/>
            <person name="Aerts A."/>
            <person name="Benoit I."/>
            <person name="Boyd A."/>
            <person name="Carlson A."/>
            <person name="Copeland A."/>
            <person name="Coutinho P.M."/>
            <person name="de Vries R.P."/>
            <person name="Ferreira P."/>
            <person name="Findley K."/>
            <person name="Foster B."/>
            <person name="Gaskell J."/>
            <person name="Glotzer D."/>
            <person name="Gorecki P."/>
            <person name="Heitman J."/>
            <person name="Hesse C."/>
            <person name="Hori C."/>
            <person name="Igarashi K."/>
            <person name="Jurgens J.A."/>
            <person name="Kallen N."/>
            <person name="Kersten P."/>
            <person name="Kohler A."/>
            <person name="Kuees U."/>
            <person name="Kumar T.K.A."/>
            <person name="Kuo A."/>
            <person name="LaButti K."/>
            <person name="Larrondo L.F."/>
            <person name="Lindquist E."/>
            <person name="Ling A."/>
            <person name="Lombard V."/>
            <person name="Lucas S."/>
            <person name="Lundell T."/>
            <person name="Martin R."/>
            <person name="McLaughlin D.J."/>
            <person name="Morgenstern I."/>
            <person name="Morin E."/>
            <person name="Murat C."/>
            <person name="Nagy L.G."/>
            <person name="Nolan M."/>
            <person name="Ohm R.A."/>
            <person name="Patyshakuliyeva A."/>
            <person name="Rokas A."/>
            <person name="Ruiz-Duenas F.J."/>
            <person name="Sabat G."/>
            <person name="Salamov A."/>
            <person name="Samejima M."/>
            <person name="Schmutz J."/>
            <person name="Slot J.C."/>
            <person name="St John F."/>
            <person name="Stenlid J."/>
            <person name="Sun H."/>
            <person name="Sun S."/>
            <person name="Syed K."/>
            <person name="Tsang A."/>
            <person name="Wiebenga A."/>
            <person name="Young D."/>
            <person name="Pisabarro A."/>
            <person name="Eastwood D.C."/>
            <person name="Martin F."/>
            <person name="Cullen D."/>
            <person name="Grigoriev I.V."/>
            <person name="Hibbett D.S."/>
        </authorList>
    </citation>
    <scope>NUCLEOTIDE SEQUENCE [LARGE SCALE GENOMIC DNA]</scope>
    <source>
        <strain evidence="5">RWD-64-598 SS2</strain>
    </source>
</reference>
<accession>A0A5M3MT29</accession>
<dbReference type="GO" id="GO:0140662">
    <property type="term" value="F:ATP-dependent protein folding chaperone"/>
    <property type="evidence" value="ECO:0007669"/>
    <property type="project" value="InterPro"/>
</dbReference>
<dbReference type="AlphaFoldDB" id="A0A5M3MT29"/>
<gene>
    <name evidence="4" type="ORF">CONPUDRAFT_152710</name>
</gene>
<keyword evidence="3" id="KW-0143">Chaperone</keyword>
<dbReference type="OrthoDB" id="10248520at2759"/>
<dbReference type="PANTHER" id="PTHR11353">
    <property type="entry name" value="CHAPERONIN"/>
    <property type="match status" value="1"/>
</dbReference>
<dbReference type="SUPFAM" id="SSF48592">
    <property type="entry name" value="GroEL equatorial domain-like"/>
    <property type="match status" value="1"/>
</dbReference>
<dbReference type="InterPro" id="IPR002423">
    <property type="entry name" value="Cpn60/GroEL/TCP-1"/>
</dbReference>
<organism evidence="4 5">
    <name type="scientific">Coniophora puteana (strain RWD-64-598)</name>
    <name type="common">Brown rot fungus</name>
    <dbReference type="NCBI Taxonomy" id="741705"/>
    <lineage>
        <taxon>Eukaryota</taxon>
        <taxon>Fungi</taxon>
        <taxon>Dikarya</taxon>
        <taxon>Basidiomycota</taxon>
        <taxon>Agaricomycotina</taxon>
        <taxon>Agaricomycetes</taxon>
        <taxon>Agaricomycetidae</taxon>
        <taxon>Boletales</taxon>
        <taxon>Coniophorineae</taxon>
        <taxon>Coniophoraceae</taxon>
        <taxon>Coniophora</taxon>
    </lineage>
</organism>
<protein>
    <submittedName>
        <fullName evidence="4">Uncharacterized protein</fullName>
    </submittedName>
</protein>
<keyword evidence="5" id="KW-1185">Reference proteome</keyword>
<dbReference type="EMBL" id="JH711577">
    <property type="protein sequence ID" value="EIW81805.1"/>
    <property type="molecule type" value="Genomic_DNA"/>
</dbReference>
<dbReference type="KEGG" id="cput:CONPUDRAFT_152710"/>
<name>A0A5M3MT29_CONPW</name>
<evidence type="ECO:0000256" key="3">
    <source>
        <dbReference type="ARBA" id="ARBA00023186"/>
    </source>
</evidence>
<proteinExistence type="predicted"/>
<sequence>MDADVIKVFGTRTKLDGTGWLAELEQAEKQCINVAVADVAARVVHGKQAIAVEAILGALKQIPTIMADNVGYDLSELVAMRAAHYEGKMYAGLDMDEAKVASVRELIITQSYKLKRPLVLIATEAAEMIIRVDGILCTSQRRR</sequence>
<evidence type="ECO:0000256" key="2">
    <source>
        <dbReference type="ARBA" id="ARBA00022840"/>
    </source>
</evidence>
<dbReference type="RefSeq" id="XP_007767683.1">
    <property type="nucleotide sequence ID" value="XM_007769493.1"/>
</dbReference>
<dbReference type="GeneID" id="19203048"/>
<keyword evidence="1" id="KW-0547">Nucleotide-binding</keyword>
<dbReference type="Pfam" id="PF00118">
    <property type="entry name" value="Cpn60_TCP1"/>
    <property type="match status" value="1"/>
</dbReference>
<comment type="caution">
    <text evidence="4">The sequence shown here is derived from an EMBL/GenBank/DDBJ whole genome shotgun (WGS) entry which is preliminary data.</text>
</comment>
<dbReference type="Proteomes" id="UP000053558">
    <property type="component" value="Unassembled WGS sequence"/>
</dbReference>
<dbReference type="InterPro" id="IPR017998">
    <property type="entry name" value="Chaperone_TCP-1"/>
</dbReference>
<dbReference type="Gene3D" id="1.10.560.10">
    <property type="entry name" value="GroEL-like equatorial domain"/>
    <property type="match status" value="1"/>
</dbReference>
<evidence type="ECO:0000256" key="1">
    <source>
        <dbReference type="ARBA" id="ARBA00022741"/>
    </source>
</evidence>
<evidence type="ECO:0000313" key="4">
    <source>
        <dbReference type="EMBL" id="EIW81805.1"/>
    </source>
</evidence>
<keyword evidence="2" id="KW-0067">ATP-binding</keyword>
<dbReference type="GO" id="GO:0005524">
    <property type="term" value="F:ATP binding"/>
    <property type="evidence" value="ECO:0007669"/>
    <property type="project" value="UniProtKB-KW"/>
</dbReference>
<evidence type="ECO:0000313" key="5">
    <source>
        <dbReference type="Proteomes" id="UP000053558"/>
    </source>
</evidence>